<evidence type="ECO:0008006" key="5">
    <source>
        <dbReference type="Google" id="ProtNLM"/>
    </source>
</evidence>
<name>K0RRR6_THAOC</name>
<dbReference type="EMBL" id="AGNL01044864">
    <property type="protein sequence ID" value="EJK49367.1"/>
    <property type="molecule type" value="Genomic_DNA"/>
</dbReference>
<dbReference type="AlphaFoldDB" id="K0RRR6"/>
<feature type="region of interest" description="Disordered" evidence="1">
    <location>
        <begin position="100"/>
        <end position="122"/>
    </location>
</feature>
<feature type="region of interest" description="Disordered" evidence="1">
    <location>
        <begin position="40"/>
        <end position="66"/>
    </location>
</feature>
<accession>K0RRR6</accession>
<sequence length="122" mass="13857">MKLQFLCVAAVALIQSASVASHDVPSLRGVSLLDDAKDTAAVAPVKPDETDAPEKKDELADETEEEENKWRRTWRRVWRCRNGPDFIDVPEDVDFEALLADADEDSSFDEDYDSFDEDEEEY</sequence>
<keyword evidence="2" id="KW-0732">Signal</keyword>
<evidence type="ECO:0000256" key="1">
    <source>
        <dbReference type="SAM" id="MobiDB-lite"/>
    </source>
</evidence>
<evidence type="ECO:0000313" key="3">
    <source>
        <dbReference type="EMBL" id="EJK49367.1"/>
    </source>
</evidence>
<dbReference type="Proteomes" id="UP000266841">
    <property type="component" value="Unassembled WGS sequence"/>
</dbReference>
<keyword evidence="4" id="KW-1185">Reference proteome</keyword>
<protein>
    <recommendedName>
        <fullName evidence="5">RxLR effector protein</fullName>
    </recommendedName>
</protein>
<feature type="compositionally biased region" description="Basic and acidic residues" evidence="1">
    <location>
        <begin position="46"/>
        <end position="58"/>
    </location>
</feature>
<proteinExistence type="predicted"/>
<gene>
    <name evidence="3" type="ORF">THAOC_31764</name>
</gene>
<organism evidence="3 4">
    <name type="scientific">Thalassiosira oceanica</name>
    <name type="common">Marine diatom</name>
    <dbReference type="NCBI Taxonomy" id="159749"/>
    <lineage>
        <taxon>Eukaryota</taxon>
        <taxon>Sar</taxon>
        <taxon>Stramenopiles</taxon>
        <taxon>Ochrophyta</taxon>
        <taxon>Bacillariophyta</taxon>
        <taxon>Coscinodiscophyceae</taxon>
        <taxon>Thalassiosirophycidae</taxon>
        <taxon>Thalassiosirales</taxon>
        <taxon>Thalassiosiraceae</taxon>
        <taxon>Thalassiosira</taxon>
    </lineage>
</organism>
<comment type="caution">
    <text evidence="3">The sequence shown here is derived from an EMBL/GenBank/DDBJ whole genome shotgun (WGS) entry which is preliminary data.</text>
</comment>
<evidence type="ECO:0000313" key="4">
    <source>
        <dbReference type="Proteomes" id="UP000266841"/>
    </source>
</evidence>
<feature type="chain" id="PRO_5003840514" description="RxLR effector protein" evidence="2">
    <location>
        <begin position="22"/>
        <end position="122"/>
    </location>
</feature>
<reference evidence="3 4" key="1">
    <citation type="journal article" date="2012" name="Genome Biol.">
        <title>Genome and low-iron response of an oceanic diatom adapted to chronic iron limitation.</title>
        <authorList>
            <person name="Lommer M."/>
            <person name="Specht M."/>
            <person name="Roy A.S."/>
            <person name="Kraemer L."/>
            <person name="Andreson R."/>
            <person name="Gutowska M.A."/>
            <person name="Wolf J."/>
            <person name="Bergner S.V."/>
            <person name="Schilhabel M.B."/>
            <person name="Klostermeier U.C."/>
            <person name="Beiko R.G."/>
            <person name="Rosenstiel P."/>
            <person name="Hippler M."/>
            <person name="Laroche J."/>
        </authorList>
    </citation>
    <scope>NUCLEOTIDE SEQUENCE [LARGE SCALE GENOMIC DNA]</scope>
    <source>
        <strain evidence="3 4">CCMP1005</strain>
    </source>
</reference>
<evidence type="ECO:0000256" key="2">
    <source>
        <dbReference type="SAM" id="SignalP"/>
    </source>
</evidence>
<feature type="signal peptide" evidence="2">
    <location>
        <begin position="1"/>
        <end position="21"/>
    </location>
</feature>